<evidence type="ECO:0000259" key="1">
    <source>
        <dbReference type="SMART" id="SM00829"/>
    </source>
</evidence>
<dbReference type="Pfam" id="PF08240">
    <property type="entry name" value="ADH_N"/>
    <property type="match status" value="1"/>
</dbReference>
<dbReference type="EMBL" id="WJIE01000011">
    <property type="protein sequence ID" value="MRG96499.1"/>
    <property type="molecule type" value="Genomic_DNA"/>
</dbReference>
<feature type="domain" description="Enoyl reductase (ER)" evidence="1">
    <location>
        <begin position="13"/>
        <end position="335"/>
    </location>
</feature>
<dbReference type="InterPro" id="IPR011032">
    <property type="entry name" value="GroES-like_sf"/>
</dbReference>
<dbReference type="SMART" id="SM00829">
    <property type="entry name" value="PKS_ER"/>
    <property type="match status" value="1"/>
</dbReference>
<organism evidence="2 3">
    <name type="scientific">Polyangium spumosum</name>
    <dbReference type="NCBI Taxonomy" id="889282"/>
    <lineage>
        <taxon>Bacteria</taxon>
        <taxon>Pseudomonadati</taxon>
        <taxon>Myxococcota</taxon>
        <taxon>Polyangia</taxon>
        <taxon>Polyangiales</taxon>
        <taxon>Polyangiaceae</taxon>
        <taxon>Polyangium</taxon>
    </lineage>
</organism>
<evidence type="ECO:0000313" key="3">
    <source>
        <dbReference type="Proteomes" id="UP000440224"/>
    </source>
</evidence>
<dbReference type="Proteomes" id="UP000440224">
    <property type="component" value="Unassembled WGS sequence"/>
</dbReference>
<reference evidence="2 3" key="1">
    <citation type="submission" date="2019-10" db="EMBL/GenBank/DDBJ databases">
        <title>A soil myxobacterium in the family Polyangiaceae.</title>
        <authorList>
            <person name="Li Y."/>
            <person name="Wang J."/>
        </authorList>
    </citation>
    <scope>NUCLEOTIDE SEQUENCE [LARGE SCALE GENOMIC DNA]</scope>
    <source>
        <strain evidence="2 3">DSM 14734</strain>
    </source>
</reference>
<dbReference type="Gene3D" id="3.40.50.720">
    <property type="entry name" value="NAD(P)-binding Rossmann-like Domain"/>
    <property type="match status" value="1"/>
</dbReference>
<evidence type="ECO:0000313" key="2">
    <source>
        <dbReference type="EMBL" id="MRG96499.1"/>
    </source>
</evidence>
<comment type="caution">
    <text evidence="2">The sequence shown here is derived from an EMBL/GenBank/DDBJ whole genome shotgun (WGS) entry which is preliminary data.</text>
</comment>
<dbReference type="PANTHER" id="PTHR45033">
    <property type="match status" value="1"/>
</dbReference>
<dbReference type="Gene3D" id="3.90.180.10">
    <property type="entry name" value="Medium-chain alcohol dehydrogenases, catalytic domain"/>
    <property type="match status" value="1"/>
</dbReference>
<gene>
    <name evidence="2" type="ORF">GF068_31930</name>
</gene>
<dbReference type="GO" id="GO:0016491">
    <property type="term" value="F:oxidoreductase activity"/>
    <property type="evidence" value="ECO:0007669"/>
    <property type="project" value="InterPro"/>
</dbReference>
<dbReference type="InterPro" id="IPR020843">
    <property type="entry name" value="ER"/>
</dbReference>
<dbReference type="RefSeq" id="WP_338046655.1">
    <property type="nucleotide sequence ID" value="NZ_WJIE01000011.1"/>
</dbReference>
<dbReference type="SUPFAM" id="SSF50129">
    <property type="entry name" value="GroES-like"/>
    <property type="match status" value="1"/>
</dbReference>
<accession>A0A6N7PX85</accession>
<dbReference type="InterPro" id="IPR052711">
    <property type="entry name" value="Zinc_ADH-like"/>
</dbReference>
<dbReference type="AlphaFoldDB" id="A0A6N7PX85"/>
<name>A0A6N7PX85_9BACT</name>
<dbReference type="Pfam" id="PF00107">
    <property type="entry name" value="ADH_zinc_N"/>
    <property type="match status" value="1"/>
</dbReference>
<dbReference type="InterPro" id="IPR036291">
    <property type="entry name" value="NAD(P)-bd_dom_sf"/>
</dbReference>
<dbReference type="CDD" id="cd08276">
    <property type="entry name" value="MDR7"/>
    <property type="match status" value="1"/>
</dbReference>
<protein>
    <submittedName>
        <fullName evidence="2">Zinc-binding dehydrogenase</fullName>
    </submittedName>
</protein>
<dbReference type="InterPro" id="IPR013149">
    <property type="entry name" value="ADH-like_C"/>
</dbReference>
<dbReference type="InterPro" id="IPR013154">
    <property type="entry name" value="ADH-like_N"/>
</dbReference>
<dbReference type="PANTHER" id="PTHR45033:SF2">
    <property type="entry name" value="ZINC-TYPE ALCOHOL DEHYDROGENASE-LIKE PROTEIN C1773.06C"/>
    <property type="match status" value="1"/>
</dbReference>
<dbReference type="SUPFAM" id="SSF51735">
    <property type="entry name" value="NAD(P)-binding Rossmann-fold domains"/>
    <property type="match status" value="1"/>
</dbReference>
<sequence>MKAIVIQGSFGLGSLAEVTLPDPRPGPAEVVLKMRAASLNYRDLMTVRGQYNPRQPLPLVPLSDGVGEVIEVGPAVTRVKRGDRVCPIFTQAWQDGELDAEKLKTTLGGPLPGVLSELFVASESGLVKVPDHLSDEEAATLPCAGVTAYNALFSSGSVRPGDTVLVQGTGGVSIFALQLARLAGARVIVTSSSDTKLERAKALGAWATINYKTTPDWDKKALELTGGAGVDHVVEVGGAGTLARSMRATRIGGTVSVIGVLAGAAQEMNVLPILMKHLRLQGIMVGSRVMFEAMTRAIDASELRPVIDERTFSFGEAREALAYMESGGHFGKIVLRF</sequence>
<proteinExistence type="predicted"/>
<keyword evidence="3" id="KW-1185">Reference proteome</keyword>